<dbReference type="EMBL" id="CP036272">
    <property type="protein sequence ID" value="QDT62050.1"/>
    <property type="molecule type" value="Genomic_DNA"/>
</dbReference>
<organism evidence="1 2">
    <name type="scientific">Stieleria bergensis</name>
    <dbReference type="NCBI Taxonomy" id="2528025"/>
    <lineage>
        <taxon>Bacteria</taxon>
        <taxon>Pseudomonadati</taxon>
        <taxon>Planctomycetota</taxon>
        <taxon>Planctomycetia</taxon>
        <taxon>Pirellulales</taxon>
        <taxon>Pirellulaceae</taxon>
        <taxon>Stieleria</taxon>
    </lineage>
</organism>
<proteinExistence type="predicted"/>
<reference evidence="1 2" key="1">
    <citation type="submission" date="2019-02" db="EMBL/GenBank/DDBJ databases">
        <title>Deep-cultivation of Planctomycetes and their phenomic and genomic characterization uncovers novel biology.</title>
        <authorList>
            <person name="Wiegand S."/>
            <person name="Jogler M."/>
            <person name="Boedeker C."/>
            <person name="Pinto D."/>
            <person name="Vollmers J."/>
            <person name="Rivas-Marin E."/>
            <person name="Kohn T."/>
            <person name="Peeters S.H."/>
            <person name="Heuer A."/>
            <person name="Rast P."/>
            <person name="Oberbeckmann S."/>
            <person name="Bunk B."/>
            <person name="Jeske O."/>
            <person name="Meyerdierks A."/>
            <person name="Storesund J.E."/>
            <person name="Kallscheuer N."/>
            <person name="Luecker S."/>
            <person name="Lage O.M."/>
            <person name="Pohl T."/>
            <person name="Merkel B.J."/>
            <person name="Hornburger P."/>
            <person name="Mueller R.-W."/>
            <person name="Bruemmer F."/>
            <person name="Labrenz M."/>
            <person name="Spormann A.M."/>
            <person name="Op den Camp H."/>
            <person name="Overmann J."/>
            <person name="Amann R."/>
            <person name="Jetten M.S.M."/>
            <person name="Mascher T."/>
            <person name="Medema M.H."/>
            <person name="Devos D.P."/>
            <person name="Kaster A.-K."/>
            <person name="Ovreas L."/>
            <person name="Rohde M."/>
            <person name="Galperin M.Y."/>
            <person name="Jogler C."/>
        </authorList>
    </citation>
    <scope>NUCLEOTIDE SEQUENCE [LARGE SCALE GENOMIC DNA]</scope>
    <source>
        <strain evidence="1 2">SV_7m_r</strain>
    </source>
</reference>
<keyword evidence="2" id="KW-1185">Reference proteome</keyword>
<evidence type="ECO:0000313" key="1">
    <source>
        <dbReference type="EMBL" id="QDT62050.1"/>
    </source>
</evidence>
<dbReference type="AlphaFoldDB" id="A0A517T105"/>
<dbReference type="Proteomes" id="UP000315003">
    <property type="component" value="Chromosome"/>
</dbReference>
<sequence>MNAWHVAVVLAQQSFIEVLVNALQSGAQSLGRRSALPQEMNTSRIRNSKSRTGKIPIKIDCAG</sequence>
<protein>
    <submittedName>
        <fullName evidence="1">Uncharacterized protein</fullName>
    </submittedName>
</protein>
<name>A0A517T105_9BACT</name>
<gene>
    <name evidence="1" type="ORF">SV7mr_45930</name>
</gene>
<evidence type="ECO:0000313" key="2">
    <source>
        <dbReference type="Proteomes" id="UP000315003"/>
    </source>
</evidence>
<accession>A0A517T105</accession>